<dbReference type="PANTHER" id="PTHR40065:SF3">
    <property type="entry name" value="RNA-BINDING PROTEIN YHBY"/>
    <property type="match status" value="1"/>
</dbReference>
<dbReference type="PANTHER" id="PTHR40065">
    <property type="entry name" value="RNA-BINDING PROTEIN YHBY"/>
    <property type="match status" value="1"/>
</dbReference>
<reference evidence="4" key="1">
    <citation type="submission" date="2020-10" db="EMBL/GenBank/DDBJ databases">
        <authorList>
            <person name="Gilroy R."/>
        </authorList>
    </citation>
    <scope>NUCLEOTIDE SEQUENCE</scope>
    <source>
        <strain evidence="4">10532</strain>
    </source>
</reference>
<proteinExistence type="predicted"/>
<dbReference type="PROSITE" id="PS51295">
    <property type="entry name" value="CRM"/>
    <property type="match status" value="1"/>
</dbReference>
<feature type="domain" description="CRM" evidence="3">
    <location>
        <begin position="1"/>
        <end position="95"/>
    </location>
</feature>
<dbReference type="Gene3D" id="3.30.110.60">
    <property type="entry name" value="YhbY-like"/>
    <property type="match status" value="1"/>
</dbReference>
<evidence type="ECO:0000259" key="3">
    <source>
        <dbReference type="PROSITE" id="PS51295"/>
    </source>
</evidence>
<dbReference type="Pfam" id="PF01985">
    <property type="entry name" value="CRS1_YhbY"/>
    <property type="match status" value="1"/>
</dbReference>
<dbReference type="SMART" id="SM01103">
    <property type="entry name" value="CRS1_YhbY"/>
    <property type="match status" value="1"/>
</dbReference>
<gene>
    <name evidence="4" type="ORF">IAA81_07095</name>
</gene>
<dbReference type="InterPro" id="IPR051925">
    <property type="entry name" value="RNA-binding_domain"/>
</dbReference>
<dbReference type="Proteomes" id="UP000823638">
    <property type="component" value="Unassembled WGS sequence"/>
</dbReference>
<evidence type="ECO:0000256" key="2">
    <source>
        <dbReference type="PROSITE-ProRule" id="PRU00626"/>
    </source>
</evidence>
<dbReference type="AlphaFoldDB" id="A0A9D9HQI5"/>
<protein>
    <submittedName>
        <fullName evidence="4">YhbY family RNA-binding protein</fullName>
    </submittedName>
</protein>
<evidence type="ECO:0000313" key="5">
    <source>
        <dbReference type="Proteomes" id="UP000823638"/>
    </source>
</evidence>
<comment type="caution">
    <text evidence="4">The sequence shown here is derived from an EMBL/GenBank/DDBJ whole genome shotgun (WGS) entry which is preliminary data.</text>
</comment>
<dbReference type="InterPro" id="IPR035920">
    <property type="entry name" value="YhbY-like_sf"/>
</dbReference>
<name>A0A9D9HQI5_9SPIR</name>
<organism evidence="4 5">
    <name type="scientific">Candidatus Gallitreponema excrementavium</name>
    <dbReference type="NCBI Taxonomy" id="2840840"/>
    <lineage>
        <taxon>Bacteria</taxon>
        <taxon>Pseudomonadati</taxon>
        <taxon>Spirochaetota</taxon>
        <taxon>Spirochaetia</taxon>
        <taxon>Spirochaetales</taxon>
        <taxon>Candidatus Gallitreponema</taxon>
    </lineage>
</organism>
<accession>A0A9D9HQI5</accession>
<dbReference type="InterPro" id="IPR001890">
    <property type="entry name" value="RNA-binding_CRM"/>
</dbReference>
<dbReference type="SUPFAM" id="SSF75471">
    <property type="entry name" value="YhbY-like"/>
    <property type="match status" value="1"/>
</dbReference>
<evidence type="ECO:0000313" key="4">
    <source>
        <dbReference type="EMBL" id="MBO8457978.1"/>
    </source>
</evidence>
<reference evidence="4" key="2">
    <citation type="journal article" date="2021" name="PeerJ">
        <title>Extensive microbial diversity within the chicken gut microbiome revealed by metagenomics and culture.</title>
        <authorList>
            <person name="Gilroy R."/>
            <person name="Ravi A."/>
            <person name="Getino M."/>
            <person name="Pursley I."/>
            <person name="Horton D.L."/>
            <person name="Alikhan N.F."/>
            <person name="Baker D."/>
            <person name="Gharbi K."/>
            <person name="Hall N."/>
            <person name="Watson M."/>
            <person name="Adriaenssens E.M."/>
            <person name="Foster-Nyarko E."/>
            <person name="Jarju S."/>
            <person name="Secka A."/>
            <person name="Antonio M."/>
            <person name="Oren A."/>
            <person name="Chaudhuri R.R."/>
            <person name="La Ragione R."/>
            <person name="Hildebrand F."/>
            <person name="Pallen M.J."/>
        </authorList>
    </citation>
    <scope>NUCLEOTIDE SEQUENCE</scope>
    <source>
        <strain evidence="4">10532</strain>
    </source>
</reference>
<sequence>MLRPRQRSFLSSMAHGIEPTVFIGKNGFTPAVAEQLKRELNNHELVKLKFVDLKDEKHGVSVELADHLGAELVRVIGNIAVFYKESEIPEKRRISLP</sequence>
<dbReference type="GO" id="GO:0003723">
    <property type="term" value="F:RNA binding"/>
    <property type="evidence" value="ECO:0007669"/>
    <property type="project" value="UniProtKB-UniRule"/>
</dbReference>
<dbReference type="EMBL" id="JADIMM010000082">
    <property type="protein sequence ID" value="MBO8457978.1"/>
    <property type="molecule type" value="Genomic_DNA"/>
</dbReference>
<evidence type="ECO:0000256" key="1">
    <source>
        <dbReference type="ARBA" id="ARBA00022884"/>
    </source>
</evidence>
<keyword evidence="1 2" id="KW-0694">RNA-binding</keyword>